<evidence type="ECO:0000313" key="5">
    <source>
        <dbReference type="Proteomes" id="UP001201463"/>
    </source>
</evidence>
<protein>
    <submittedName>
        <fullName evidence="4">S41 family peptidase</fullName>
    </submittedName>
</protein>
<dbReference type="InterPro" id="IPR005151">
    <property type="entry name" value="Tail-specific_protease"/>
</dbReference>
<dbReference type="InterPro" id="IPR036034">
    <property type="entry name" value="PDZ_sf"/>
</dbReference>
<dbReference type="InterPro" id="IPR029045">
    <property type="entry name" value="ClpP/crotonase-like_dom_sf"/>
</dbReference>
<name>A0ABS8XNN8_9BURK</name>
<dbReference type="Gene3D" id="3.30.750.170">
    <property type="match status" value="1"/>
</dbReference>
<feature type="signal peptide" evidence="2">
    <location>
        <begin position="1"/>
        <end position="23"/>
    </location>
</feature>
<dbReference type="CDD" id="cd00136">
    <property type="entry name" value="PDZ_canonical"/>
    <property type="match status" value="1"/>
</dbReference>
<keyword evidence="2" id="KW-0732">Signal</keyword>
<dbReference type="SUPFAM" id="SSF52096">
    <property type="entry name" value="ClpP/crotonase"/>
    <property type="match status" value="1"/>
</dbReference>
<feature type="chain" id="PRO_5045562578" evidence="2">
    <location>
        <begin position="24"/>
        <end position="549"/>
    </location>
</feature>
<evidence type="ECO:0000256" key="1">
    <source>
        <dbReference type="SAM" id="MobiDB-lite"/>
    </source>
</evidence>
<dbReference type="Gene3D" id="3.90.226.10">
    <property type="entry name" value="2-enoyl-CoA Hydratase, Chain A, domain 1"/>
    <property type="match status" value="1"/>
</dbReference>
<dbReference type="Pfam" id="PF17820">
    <property type="entry name" value="PDZ_6"/>
    <property type="match status" value="1"/>
</dbReference>
<dbReference type="Pfam" id="PF03572">
    <property type="entry name" value="Peptidase_S41"/>
    <property type="match status" value="1"/>
</dbReference>
<feature type="domain" description="PDZ" evidence="3">
    <location>
        <begin position="174"/>
        <end position="234"/>
    </location>
</feature>
<evidence type="ECO:0000313" key="4">
    <source>
        <dbReference type="EMBL" id="MCE4540253.1"/>
    </source>
</evidence>
<evidence type="ECO:0000256" key="2">
    <source>
        <dbReference type="SAM" id="SignalP"/>
    </source>
</evidence>
<dbReference type="SUPFAM" id="SSF50156">
    <property type="entry name" value="PDZ domain-like"/>
    <property type="match status" value="1"/>
</dbReference>
<dbReference type="RefSeq" id="WP_233394766.1">
    <property type="nucleotide sequence ID" value="NZ_JAJTWT010000014.1"/>
</dbReference>
<dbReference type="PANTHER" id="PTHR32060:SF30">
    <property type="entry name" value="CARBOXY-TERMINAL PROCESSING PROTEASE CTPA"/>
    <property type="match status" value="1"/>
</dbReference>
<dbReference type="InterPro" id="IPR001478">
    <property type="entry name" value="PDZ"/>
</dbReference>
<proteinExistence type="predicted"/>
<dbReference type="Proteomes" id="UP001201463">
    <property type="component" value="Unassembled WGS sequence"/>
</dbReference>
<dbReference type="PANTHER" id="PTHR32060">
    <property type="entry name" value="TAIL-SPECIFIC PROTEASE"/>
    <property type="match status" value="1"/>
</dbReference>
<sequence length="549" mass="56533">MSNQIRGRAACAALLLSLLAACGGGGGRAGTPLLGGNSTSGSSGSSGSSGNSGSSTGSGSASADPAGPSASFAQQCAANNTMAAANLRTATLDTEKKWLRAYFDEAYLWRDEVPRVDPSGAGYSGSDVYAAMDAYFQALKTPQLTDTGHLRDRFSFTYPTDKWKALSENAVEAGYGIEWKLTNATPPRQIRIAYVEPGSPADLAGLLRGDQLVSVDGTSADAPDQAGVDVLNAALFPDAANSPHSFVFTRASGATITRNLTSASITKTPVPVARVVTTPQGRRAGYLLFNDHVAPAEGQLITAIQGFQAQGVQDLVLDLRYNGGGYLYIASELATMIAGTTRTANQAFETLKYSALRSADNRITPFYSESCILVGGNCTNVQPLPTLDLGRVYVLAQSGTCSASEAVVNGLRGVGVDVVLVGGKTCGKPYGFTAKDNCGISYFPIEFAGVNAQGFGDYADGFEPSITGTSGTRFVKGCSVGDDTGHALGDPAEAMLATALGHADTGSCPVLASGTAANARPLASASGEGGVALTLKRNPVRSNRLLLPR</sequence>
<dbReference type="Pfam" id="PF18294">
    <property type="entry name" value="Pept_S41_N"/>
    <property type="match status" value="1"/>
</dbReference>
<dbReference type="InterPro" id="IPR041613">
    <property type="entry name" value="Pept_S41_N"/>
</dbReference>
<keyword evidence="5" id="KW-1185">Reference proteome</keyword>
<accession>A0ABS8XNN8</accession>
<dbReference type="PROSITE" id="PS51257">
    <property type="entry name" value="PROKAR_LIPOPROTEIN"/>
    <property type="match status" value="1"/>
</dbReference>
<dbReference type="PROSITE" id="PS50106">
    <property type="entry name" value="PDZ"/>
    <property type="match status" value="1"/>
</dbReference>
<dbReference type="InterPro" id="IPR041489">
    <property type="entry name" value="PDZ_6"/>
</dbReference>
<dbReference type="Gene3D" id="2.30.42.10">
    <property type="match status" value="1"/>
</dbReference>
<evidence type="ECO:0000259" key="3">
    <source>
        <dbReference type="PROSITE" id="PS50106"/>
    </source>
</evidence>
<comment type="caution">
    <text evidence="4">The sequence shown here is derived from an EMBL/GenBank/DDBJ whole genome shotgun (WGS) entry which is preliminary data.</text>
</comment>
<feature type="region of interest" description="Disordered" evidence="1">
    <location>
        <begin position="33"/>
        <end position="70"/>
    </location>
</feature>
<reference evidence="4 5" key="1">
    <citation type="submission" date="2021-12" db="EMBL/GenBank/DDBJ databases">
        <title>Genome seq of p7.</title>
        <authorList>
            <person name="Seo T."/>
        </authorList>
    </citation>
    <scope>NUCLEOTIDE SEQUENCE [LARGE SCALE GENOMIC DNA]</scope>
    <source>
        <strain evidence="4 5">P7</strain>
    </source>
</reference>
<dbReference type="EMBL" id="JAJTWT010000014">
    <property type="protein sequence ID" value="MCE4540253.1"/>
    <property type="molecule type" value="Genomic_DNA"/>
</dbReference>
<gene>
    <name evidence="4" type="ORF">LXT12_23660</name>
</gene>
<organism evidence="4 5">
    <name type="scientific">Pelomonas caseinilytica</name>
    <dbReference type="NCBI Taxonomy" id="2906763"/>
    <lineage>
        <taxon>Bacteria</taxon>
        <taxon>Pseudomonadati</taxon>
        <taxon>Pseudomonadota</taxon>
        <taxon>Betaproteobacteria</taxon>
        <taxon>Burkholderiales</taxon>
        <taxon>Sphaerotilaceae</taxon>
        <taxon>Roseateles</taxon>
    </lineage>
</organism>